<feature type="region of interest" description="Disordered" evidence="1">
    <location>
        <begin position="1"/>
        <end position="22"/>
    </location>
</feature>
<accession>A0A0E0FN62</accession>
<feature type="compositionally biased region" description="Basic and acidic residues" evidence="1">
    <location>
        <begin position="822"/>
        <end position="831"/>
    </location>
</feature>
<evidence type="ECO:0000256" key="1">
    <source>
        <dbReference type="SAM" id="MobiDB-lite"/>
    </source>
</evidence>
<dbReference type="InterPro" id="IPR000313">
    <property type="entry name" value="PWWP_dom"/>
</dbReference>
<dbReference type="Gramene" id="ONIVA01G22160.1">
    <property type="protein sequence ID" value="ONIVA01G22160.1"/>
    <property type="gene ID" value="ONIVA01G22160"/>
</dbReference>
<feature type="compositionally biased region" description="Low complexity" evidence="1">
    <location>
        <begin position="327"/>
        <end position="336"/>
    </location>
</feature>
<dbReference type="eggNOG" id="ENOG502QUJY">
    <property type="taxonomic scope" value="Eukaryota"/>
</dbReference>
<feature type="compositionally biased region" description="Basic and acidic residues" evidence="1">
    <location>
        <begin position="793"/>
        <end position="802"/>
    </location>
</feature>
<protein>
    <recommendedName>
        <fullName evidence="2">PWWP domain-containing protein</fullName>
    </recommendedName>
</protein>
<dbReference type="Gene3D" id="2.30.30.140">
    <property type="match status" value="1"/>
</dbReference>
<feature type="region of interest" description="Disordered" evidence="1">
    <location>
        <begin position="120"/>
        <end position="143"/>
    </location>
</feature>
<reference evidence="3" key="1">
    <citation type="submission" date="2015-04" db="UniProtKB">
        <authorList>
            <consortium name="EnsemblPlants"/>
        </authorList>
    </citation>
    <scope>IDENTIFICATION</scope>
    <source>
        <strain evidence="3">SL10</strain>
    </source>
</reference>
<dbReference type="PANTHER" id="PTHR33697:SF1">
    <property type="entry name" value="TUDOR_PWWP_MBT SUPERFAMILY PROTEIN"/>
    <property type="match status" value="1"/>
</dbReference>
<feature type="compositionally biased region" description="Low complexity" evidence="1">
    <location>
        <begin position="803"/>
        <end position="816"/>
    </location>
</feature>
<feature type="domain" description="PWWP" evidence="2">
    <location>
        <begin position="150"/>
        <end position="206"/>
    </location>
</feature>
<keyword evidence="4" id="KW-1185">Reference proteome</keyword>
<feature type="region of interest" description="Disordered" evidence="1">
    <location>
        <begin position="45"/>
        <end position="76"/>
    </location>
</feature>
<dbReference type="HOGENOM" id="CLU_014737_1_0_1"/>
<dbReference type="InterPro" id="IPR044679">
    <property type="entry name" value="PWWP2-like"/>
</dbReference>
<dbReference type="OMA" id="QNPHGHF"/>
<feature type="compositionally biased region" description="Basic residues" evidence="1">
    <location>
        <begin position="832"/>
        <end position="848"/>
    </location>
</feature>
<dbReference type="Proteomes" id="UP000006591">
    <property type="component" value="Chromosome 1"/>
</dbReference>
<feature type="region of interest" description="Disordered" evidence="1">
    <location>
        <begin position="323"/>
        <end position="358"/>
    </location>
</feature>
<feature type="compositionally biased region" description="Basic residues" evidence="1">
    <location>
        <begin position="583"/>
        <end position="592"/>
    </location>
</feature>
<dbReference type="CDD" id="cd05162">
    <property type="entry name" value="PWWP"/>
    <property type="match status" value="1"/>
</dbReference>
<dbReference type="SUPFAM" id="SSF63748">
    <property type="entry name" value="Tudor/PWWP/MBT"/>
    <property type="match status" value="1"/>
</dbReference>
<feature type="compositionally biased region" description="Polar residues" evidence="1">
    <location>
        <begin position="395"/>
        <end position="406"/>
    </location>
</feature>
<evidence type="ECO:0000313" key="3">
    <source>
        <dbReference type="EnsemblPlants" id="ONIVA01G22160.1"/>
    </source>
</evidence>
<dbReference type="PROSITE" id="PS50812">
    <property type="entry name" value="PWWP"/>
    <property type="match status" value="1"/>
</dbReference>
<sequence length="900" mass="99506">MGFWAQPRKRPNQHTRTPPNPHPSTFFHLHLLLLLLCPFPLPPPPLPPSSTQARRPPASAEEEQQPPQALAVGVGEEGESRAVSRFIPGGCVVLSSWTGKRGRSWIDQWRRWEEGGWGERGEEAAGMGSCGAGAADSEWPDGVTGRDAEVGALVWVRRRNGSWWPGQILGADELPENCVVPPRSSGTPIKLLGRPDGSIDWYNLEKSKRVKPFRCGEYEECIEKAKAQARQHKRAYNEGKYVRREDAIMHALELERARFPNEDDTDEHDTSGLLFESQNSYCAKSKNINELNKKSSRTARDLYDIEEESAKGLSQALTLYKQPQNVSSSSTRYASSSRKKHKASNDFEDDTVQGSQRMRDLTEIGSKKHSSYVLNGHRDLPLLESASFGYSLSGTNGIKGDQQSHSATKRKRSNIGQAYENSRKKDRRRPLSKLCKDSAVAVPAYSHWDPSGHCSAQYSGGKMSNAFEPSRGKFGFPLDVNNYSYSSGTSSVETLLDASCANHDGVAKVIPVKEAEVSCMPGFLNNDCSDGDEYFDTPLVMEEDALEEDHLHKYESCASVKGQISKPRKQTAEYTELVIPSPHGHRSSKKKSMSFVSQRTRENHKDRTLLAQHGRTVKGQALDTDAVEVDARVSSAFCKPPALKNNMQLAIVPADGCASTLEQQYYGSGPEHDESSETISNRSQSEKGAPSSPYYEPLQVIPPEQKPGLEPSSPHVVKPIKNARTDYKVYDVELAAQGSYKGHRVPLVSLMSKWNGKPIVGYPITVEVLKDSSSAASRNDLRPATSSLNNLLKRSEPAEPRQARSSHSSRPASRPKPSGKKKISEHDTDKSRRPHTKKSATSPRKMRRLSSFASSRRDGASRKPVVGKISGPTIACIPLRLVFSRINEALSFPVRSENPT</sequence>
<dbReference type="AlphaFoldDB" id="A0A0E0FN62"/>
<name>A0A0E0FN62_ORYNI</name>
<dbReference type="EnsemblPlants" id="ONIVA01G22160.1">
    <property type="protein sequence ID" value="ONIVA01G22160.1"/>
    <property type="gene ID" value="ONIVA01G22160"/>
</dbReference>
<organism evidence="3">
    <name type="scientific">Oryza nivara</name>
    <name type="common">Indian wild rice</name>
    <name type="synonym">Oryza sativa f. spontanea</name>
    <dbReference type="NCBI Taxonomy" id="4536"/>
    <lineage>
        <taxon>Eukaryota</taxon>
        <taxon>Viridiplantae</taxon>
        <taxon>Streptophyta</taxon>
        <taxon>Embryophyta</taxon>
        <taxon>Tracheophyta</taxon>
        <taxon>Spermatophyta</taxon>
        <taxon>Magnoliopsida</taxon>
        <taxon>Liliopsida</taxon>
        <taxon>Poales</taxon>
        <taxon>Poaceae</taxon>
        <taxon>BOP clade</taxon>
        <taxon>Oryzoideae</taxon>
        <taxon>Oryzeae</taxon>
        <taxon>Oryzinae</taxon>
        <taxon>Oryza</taxon>
    </lineage>
</organism>
<dbReference type="Pfam" id="PF00855">
    <property type="entry name" value="PWWP"/>
    <property type="match status" value="1"/>
</dbReference>
<feature type="region of interest" description="Disordered" evidence="1">
    <location>
        <begin position="395"/>
        <end position="432"/>
    </location>
</feature>
<feature type="region of interest" description="Disordered" evidence="1">
    <location>
        <begin position="580"/>
        <end position="605"/>
    </location>
</feature>
<reference evidence="3" key="2">
    <citation type="submission" date="2018-04" db="EMBL/GenBank/DDBJ databases">
        <title>OnivRS2 (Oryza nivara Reference Sequence Version 2).</title>
        <authorList>
            <person name="Zhang J."/>
            <person name="Kudrna D."/>
            <person name="Lee S."/>
            <person name="Talag J."/>
            <person name="Rajasekar S."/>
            <person name="Welchert J."/>
            <person name="Hsing Y.-I."/>
            <person name="Wing R.A."/>
        </authorList>
    </citation>
    <scope>NUCLEOTIDE SEQUENCE [LARGE SCALE GENOMIC DNA]</scope>
</reference>
<feature type="region of interest" description="Disordered" evidence="1">
    <location>
        <begin position="772"/>
        <end position="868"/>
    </location>
</feature>
<feature type="compositionally biased region" description="Low complexity" evidence="1">
    <location>
        <begin position="124"/>
        <end position="135"/>
    </location>
</feature>
<evidence type="ECO:0000313" key="4">
    <source>
        <dbReference type="Proteomes" id="UP000006591"/>
    </source>
</evidence>
<dbReference type="STRING" id="4536.A0A0E0FN62"/>
<evidence type="ECO:0000259" key="2">
    <source>
        <dbReference type="PROSITE" id="PS50812"/>
    </source>
</evidence>
<proteinExistence type="predicted"/>
<dbReference type="PANTHER" id="PTHR33697">
    <property type="entry name" value="T17B22.17 PROTEIN-RELATED"/>
    <property type="match status" value="1"/>
</dbReference>
<feature type="region of interest" description="Disordered" evidence="1">
    <location>
        <begin position="664"/>
        <end position="717"/>
    </location>
</feature>